<dbReference type="InterPro" id="IPR036188">
    <property type="entry name" value="FAD/NAD-bd_sf"/>
</dbReference>
<dbReference type="GO" id="GO:0016628">
    <property type="term" value="F:oxidoreductase activity, acting on the CH-CH group of donors, NAD or NADP as acceptor"/>
    <property type="evidence" value="ECO:0007669"/>
    <property type="project" value="InterPro"/>
</dbReference>
<keyword evidence="2" id="KW-1185">Reference proteome</keyword>
<dbReference type="AlphaFoldDB" id="I0IRB3"/>
<dbReference type="OrthoDB" id="9806565at2"/>
<dbReference type="Proteomes" id="UP000007382">
    <property type="component" value="Chromosome"/>
</dbReference>
<proteinExistence type="predicted"/>
<dbReference type="PRINTS" id="PR00420">
    <property type="entry name" value="RNGMNOXGNASE"/>
</dbReference>
<reference evidence="1 2" key="1">
    <citation type="journal article" date="2012" name="J. Bacteriol.">
        <title>Complete Genome Sequence of Leptospirillum ferrooxidans Strain C2-3, Isolated from a Fresh Volcanic Ash Deposit on the Island of Miyake, Japan.</title>
        <authorList>
            <person name="Fujimura R."/>
            <person name="Sato Y."/>
            <person name="Nishizawa T."/>
            <person name="Oshima K."/>
            <person name="Kim S.-W."/>
            <person name="Hattori M."/>
            <person name="Kamijo T."/>
            <person name="Ohta H."/>
        </authorList>
    </citation>
    <scope>NUCLEOTIDE SEQUENCE [LARGE SCALE GENOMIC DNA]</scope>
    <source>
        <strain evidence="1 2">C2-3</strain>
    </source>
</reference>
<dbReference type="PANTHER" id="PTHR42685:SF22">
    <property type="entry name" value="CONDITIONED MEDIUM FACTOR RECEPTOR 1"/>
    <property type="match status" value="1"/>
</dbReference>
<evidence type="ECO:0000313" key="2">
    <source>
        <dbReference type="Proteomes" id="UP000007382"/>
    </source>
</evidence>
<dbReference type="HOGENOM" id="CLU_024648_5_0_0"/>
<dbReference type="SUPFAM" id="SSF51905">
    <property type="entry name" value="FAD/NAD(P)-binding domain"/>
    <property type="match status" value="1"/>
</dbReference>
<organism evidence="1 2">
    <name type="scientific">Leptospirillum ferrooxidans (strain C2-3)</name>
    <dbReference type="NCBI Taxonomy" id="1162668"/>
    <lineage>
        <taxon>Bacteria</taxon>
        <taxon>Pseudomonadati</taxon>
        <taxon>Nitrospirota</taxon>
        <taxon>Nitrospiria</taxon>
        <taxon>Nitrospirales</taxon>
        <taxon>Nitrospiraceae</taxon>
        <taxon>Leptospirillum</taxon>
    </lineage>
</organism>
<dbReference type="STRING" id="1162668.LFE_2139"/>
<dbReference type="KEGG" id="lfc:LFE_2139"/>
<name>I0IRB3_LEPFC</name>
<dbReference type="PANTHER" id="PTHR42685">
    <property type="entry name" value="GERANYLGERANYL DIPHOSPHATE REDUCTASE"/>
    <property type="match status" value="1"/>
</dbReference>
<evidence type="ECO:0000313" key="1">
    <source>
        <dbReference type="EMBL" id="BAM07812.1"/>
    </source>
</evidence>
<reference evidence="2" key="2">
    <citation type="submission" date="2012-03" db="EMBL/GenBank/DDBJ databases">
        <title>The complete genome sequence of the pioneer microbe on fresh volcanic deposit, Leptospirillum ferrooxidans strain C2-3.</title>
        <authorList>
            <person name="Fujimura R."/>
            <person name="Sato Y."/>
            <person name="Nishizawa T."/>
            <person name="Nanba K."/>
            <person name="Oshima K."/>
            <person name="Hattori M."/>
            <person name="Kamijo T."/>
            <person name="Ohta H."/>
        </authorList>
    </citation>
    <scope>NUCLEOTIDE SEQUENCE [LARGE SCALE GENOMIC DNA]</scope>
    <source>
        <strain evidence="2">C2-3</strain>
    </source>
</reference>
<dbReference type="NCBIfam" id="TIGR02032">
    <property type="entry name" value="GG-red-SF"/>
    <property type="match status" value="1"/>
</dbReference>
<dbReference type="InterPro" id="IPR011777">
    <property type="entry name" value="Geranylgeranyl_Rdtase_fam"/>
</dbReference>
<dbReference type="PATRIC" id="fig|1162668.3.peg.2537"/>
<dbReference type="InterPro" id="IPR050407">
    <property type="entry name" value="Geranylgeranyl_reductase"/>
</dbReference>
<sequence length="408" mass="44752">MSCREFDAVVVGLGPAGSTAARLLGEKGFSVLGIDRSHFPRWKPCGGGLSARATALLPSGWEKVPHVVTTGVQVTMGDKDSQSVETGVPIAYQFHRDQLDHFLYEKAKVESVVLETGILLEDLVYEEGIGFTLLINGQNVKTKRLFAADGVTSQVKRLLFGSPRESQKIPGGRSKKRGVNAGWPSSELLGKAEEPVNDRFVMIDIGSVPGGYAWSFPKDGARKALGVAGLITPLGSPVRTLREFLKSFRGEKEDPSDGEVSTWIIPAWQSAKEHGEIAGLFLVGDAGGLVDPFLGEGIYYAILSATKACESIFVNGHPEKASAAYSEWVKQEIFRDFAQASRLSAVIYRFPAIYYRLVSRYPQLLTLFSQIMTGLHDYRSFSRAAGVKLLRLPFKKFIPTLRTGRRFF</sequence>
<dbReference type="RefSeq" id="WP_014450295.1">
    <property type="nucleotide sequence ID" value="NC_017094.1"/>
</dbReference>
<dbReference type="Gene3D" id="3.50.50.60">
    <property type="entry name" value="FAD/NAD(P)-binding domain"/>
    <property type="match status" value="1"/>
</dbReference>
<accession>I0IRB3</accession>
<gene>
    <name evidence="1" type="ordered locus">LFE_2139</name>
</gene>
<dbReference type="EMBL" id="AP012342">
    <property type="protein sequence ID" value="BAM07812.1"/>
    <property type="molecule type" value="Genomic_DNA"/>
</dbReference>
<protein>
    <submittedName>
        <fullName evidence="1">Putative geranylgeranyl reductase family protein</fullName>
    </submittedName>
</protein>
<dbReference type="eggNOG" id="COG0644">
    <property type="taxonomic scope" value="Bacteria"/>
</dbReference>